<gene>
    <name evidence="1" type="ORF">GRG538_LOCUS3375</name>
</gene>
<reference evidence="1" key="1">
    <citation type="submission" date="2021-02" db="EMBL/GenBank/DDBJ databases">
        <authorList>
            <person name="Nowell W R."/>
        </authorList>
    </citation>
    <scope>NUCLEOTIDE SEQUENCE</scope>
</reference>
<comment type="caution">
    <text evidence="1">The sequence shown here is derived from an EMBL/GenBank/DDBJ whole genome shotgun (WGS) entry which is preliminary data.</text>
</comment>
<proteinExistence type="predicted"/>
<dbReference type="AlphaFoldDB" id="A0A817UPJ2"/>
<organism evidence="1 2">
    <name type="scientific">Rotaria socialis</name>
    <dbReference type="NCBI Taxonomy" id="392032"/>
    <lineage>
        <taxon>Eukaryota</taxon>
        <taxon>Metazoa</taxon>
        <taxon>Spiralia</taxon>
        <taxon>Gnathifera</taxon>
        <taxon>Rotifera</taxon>
        <taxon>Eurotatoria</taxon>
        <taxon>Bdelloidea</taxon>
        <taxon>Philodinida</taxon>
        <taxon>Philodinidae</taxon>
        <taxon>Rotaria</taxon>
    </lineage>
</organism>
<sequence length="153" mass="17937">MPDTLKEKIYRRHERFMNWLDVQYSRSQRQHECTINAFPKCSAHAIKIMHRKNLSEYDADELIVDFLVKQIRQQLESIINPNEHHDLFEWAKILVTELLSKEPSLCAEEIINRVITIMNTPICLVDNGSNIINTNRLPSGIENSPTIHPRSQF</sequence>
<evidence type="ECO:0000313" key="2">
    <source>
        <dbReference type="Proteomes" id="UP000663872"/>
    </source>
</evidence>
<name>A0A817UPJ2_9BILA</name>
<protein>
    <submittedName>
        <fullName evidence="1">Uncharacterized protein</fullName>
    </submittedName>
</protein>
<dbReference type="Proteomes" id="UP000663872">
    <property type="component" value="Unassembled WGS sequence"/>
</dbReference>
<evidence type="ECO:0000313" key="1">
    <source>
        <dbReference type="EMBL" id="CAF3329552.1"/>
    </source>
</evidence>
<dbReference type="EMBL" id="CAJNYT010000082">
    <property type="protein sequence ID" value="CAF3329552.1"/>
    <property type="molecule type" value="Genomic_DNA"/>
</dbReference>
<accession>A0A817UPJ2</accession>